<organism evidence="5 6">
    <name type="scientific">Flectobacillus longus</name>
    <dbReference type="NCBI Taxonomy" id="2984207"/>
    <lineage>
        <taxon>Bacteria</taxon>
        <taxon>Pseudomonadati</taxon>
        <taxon>Bacteroidota</taxon>
        <taxon>Cytophagia</taxon>
        <taxon>Cytophagales</taxon>
        <taxon>Flectobacillaceae</taxon>
        <taxon>Flectobacillus</taxon>
    </lineage>
</organism>
<evidence type="ECO:0000256" key="4">
    <source>
        <dbReference type="RuleBase" id="RU003322"/>
    </source>
</evidence>
<gene>
    <name evidence="5" type="ORF">QM480_14405</name>
</gene>
<accession>A0ABT6YPQ8</accession>
<dbReference type="InterPro" id="IPR043129">
    <property type="entry name" value="ATPase_NBD"/>
</dbReference>
<keyword evidence="2 4" id="KW-0547">Nucleotide-binding</keyword>
<dbReference type="PANTHER" id="PTHR19375">
    <property type="entry name" value="HEAT SHOCK PROTEIN 70KDA"/>
    <property type="match status" value="1"/>
</dbReference>
<evidence type="ECO:0000313" key="6">
    <source>
        <dbReference type="Proteomes" id="UP001236569"/>
    </source>
</evidence>
<dbReference type="Pfam" id="PF00012">
    <property type="entry name" value="HSP70"/>
    <property type="match status" value="2"/>
</dbReference>
<evidence type="ECO:0000256" key="2">
    <source>
        <dbReference type="ARBA" id="ARBA00022741"/>
    </source>
</evidence>
<protein>
    <submittedName>
        <fullName evidence="5">Hsp70 family protein</fullName>
    </submittedName>
</protein>
<dbReference type="SUPFAM" id="SSF100920">
    <property type="entry name" value="Heat shock protein 70kD (HSP70), peptide-binding domain"/>
    <property type="match status" value="1"/>
</dbReference>
<dbReference type="Gene3D" id="3.90.640.10">
    <property type="entry name" value="Actin, Chain A, domain 4"/>
    <property type="match status" value="1"/>
</dbReference>
<dbReference type="InterPro" id="IPR018181">
    <property type="entry name" value="Heat_shock_70_CS"/>
</dbReference>
<evidence type="ECO:0000313" key="5">
    <source>
        <dbReference type="EMBL" id="MDI9865531.1"/>
    </source>
</evidence>
<dbReference type="Proteomes" id="UP001236569">
    <property type="component" value="Unassembled WGS sequence"/>
</dbReference>
<evidence type="ECO:0000256" key="1">
    <source>
        <dbReference type="ARBA" id="ARBA00007381"/>
    </source>
</evidence>
<name>A0ABT6YPQ8_9BACT</name>
<comment type="similarity">
    <text evidence="1 4">Belongs to the heat shock protein 70 family.</text>
</comment>
<dbReference type="Gene3D" id="3.30.420.40">
    <property type="match status" value="2"/>
</dbReference>
<sequence length="503" mass="56834">MNLGIDLGSSNTLVATLTKDKTPIIIPDNLDKNAETTPSAIIIDNDKVIVGSLAKNIYQAYPDKYLYTFFKRHFGSYVPLGHTQQQLPIFSETLAAIMLKKVIYDAKLFINEDIDKIVVTVPSHYNDLQRRSVIEAAKLANIQLTSLLDEPIAAALYYIGENKAVNQELILIYDLGGGTFDLSVLTKNDEQIHVVAKGGINDIGGEEFDQIIVNKIKQVYFNTFGVAIKDSFYNNNLLKTLAEECKILINQTNQGLEKWFYFDNRFFRVYFDIKEYNMFALEIIKKTESCVRDTLKKLGLGISDINQLILIGGASNSKLLYEYWQKQIKPSFQKIIYHQPLTSVSKGAAIYANSFANGQESIKSSFNLKNVSSYNIAIKTKDSKEPELVIHKNTPLPVTGKKICQLDPKSRRTEFELCQYLDSKEYTQYLGIVSIEHATLGREVSIEIVLENKIDGTVGIKVYNLHTGTPIKFDFINNVSEAKYDFTQQKSLLDSLFINNLVD</sequence>
<evidence type="ECO:0000256" key="3">
    <source>
        <dbReference type="ARBA" id="ARBA00022840"/>
    </source>
</evidence>
<reference evidence="5 6" key="1">
    <citation type="submission" date="2023-05" db="EMBL/GenBank/DDBJ databases">
        <title>Novel species of genus Flectobacillus isolated from stream in China.</title>
        <authorList>
            <person name="Lu H."/>
        </authorList>
    </citation>
    <scope>NUCLEOTIDE SEQUENCE [LARGE SCALE GENOMIC DNA]</scope>
    <source>
        <strain evidence="5 6">DC10W</strain>
    </source>
</reference>
<dbReference type="InterPro" id="IPR013126">
    <property type="entry name" value="Hsp_70_fam"/>
</dbReference>
<dbReference type="SUPFAM" id="SSF53067">
    <property type="entry name" value="Actin-like ATPase domain"/>
    <property type="match status" value="2"/>
</dbReference>
<keyword evidence="3 4" id="KW-0067">ATP-binding</keyword>
<keyword evidence="6" id="KW-1185">Reference proteome</keyword>
<comment type="caution">
    <text evidence="5">The sequence shown here is derived from an EMBL/GenBank/DDBJ whole genome shotgun (WGS) entry which is preliminary data.</text>
</comment>
<dbReference type="PRINTS" id="PR00301">
    <property type="entry name" value="HEATSHOCK70"/>
</dbReference>
<dbReference type="RefSeq" id="WP_283370508.1">
    <property type="nucleotide sequence ID" value="NZ_JASHID010000010.1"/>
</dbReference>
<dbReference type="EMBL" id="JASHID010000010">
    <property type="protein sequence ID" value="MDI9865531.1"/>
    <property type="molecule type" value="Genomic_DNA"/>
</dbReference>
<dbReference type="PROSITE" id="PS00329">
    <property type="entry name" value="HSP70_2"/>
    <property type="match status" value="1"/>
</dbReference>
<dbReference type="InterPro" id="IPR029047">
    <property type="entry name" value="HSP70_peptide-bd_sf"/>
</dbReference>
<proteinExistence type="inferred from homology"/>